<name>A0ABT9V5T6_9BACL</name>
<dbReference type="Gene3D" id="6.10.340.10">
    <property type="match status" value="1"/>
</dbReference>
<keyword evidence="4 6" id="KW-0807">Transducer</keyword>
<dbReference type="Proteomes" id="UP001231362">
    <property type="component" value="Unassembled WGS sequence"/>
</dbReference>
<dbReference type="PROSITE" id="PS50111">
    <property type="entry name" value="CHEMOTAXIS_TRANSDUC_2"/>
    <property type="match status" value="1"/>
</dbReference>
<feature type="domain" description="Methyl-accepting transducer" evidence="8">
    <location>
        <begin position="280"/>
        <end position="516"/>
    </location>
</feature>
<dbReference type="SMART" id="SM00304">
    <property type="entry name" value="HAMP"/>
    <property type="match status" value="1"/>
</dbReference>
<evidence type="ECO:0000256" key="3">
    <source>
        <dbReference type="ARBA" id="ARBA00023136"/>
    </source>
</evidence>
<keyword evidence="2" id="KW-1003">Cell membrane</keyword>
<dbReference type="InterPro" id="IPR004089">
    <property type="entry name" value="MCPsignal_dom"/>
</dbReference>
<dbReference type="PANTHER" id="PTHR32089">
    <property type="entry name" value="METHYL-ACCEPTING CHEMOTAXIS PROTEIN MCPB"/>
    <property type="match status" value="1"/>
</dbReference>
<evidence type="ECO:0000313" key="10">
    <source>
        <dbReference type="EMBL" id="MDQ0156306.1"/>
    </source>
</evidence>
<keyword evidence="7" id="KW-0812">Transmembrane</keyword>
<dbReference type="InterPro" id="IPR003660">
    <property type="entry name" value="HAMP_dom"/>
</dbReference>
<dbReference type="SUPFAM" id="SSF58104">
    <property type="entry name" value="Methyl-accepting chemotaxis protein (MCP) signaling domain"/>
    <property type="match status" value="1"/>
</dbReference>
<dbReference type="RefSeq" id="WP_307150822.1">
    <property type="nucleotide sequence ID" value="NZ_JAUSTU010000011.1"/>
</dbReference>
<evidence type="ECO:0000256" key="5">
    <source>
        <dbReference type="ARBA" id="ARBA00029447"/>
    </source>
</evidence>
<dbReference type="PANTHER" id="PTHR32089:SF114">
    <property type="entry name" value="METHYL-ACCEPTING CHEMOTAXIS PROTEIN MCPB"/>
    <property type="match status" value="1"/>
</dbReference>
<evidence type="ECO:0000256" key="7">
    <source>
        <dbReference type="SAM" id="Phobius"/>
    </source>
</evidence>
<proteinExistence type="inferred from homology"/>
<evidence type="ECO:0000256" key="4">
    <source>
        <dbReference type="ARBA" id="ARBA00023224"/>
    </source>
</evidence>
<evidence type="ECO:0000313" key="11">
    <source>
        <dbReference type="Proteomes" id="UP001231362"/>
    </source>
</evidence>
<dbReference type="PRINTS" id="PR00260">
    <property type="entry name" value="CHEMTRNSDUCR"/>
</dbReference>
<reference evidence="10 11" key="1">
    <citation type="submission" date="2023-07" db="EMBL/GenBank/DDBJ databases">
        <title>Genomic Encyclopedia of Type Strains, Phase IV (KMG-IV): sequencing the most valuable type-strain genomes for metagenomic binning, comparative biology and taxonomic classification.</title>
        <authorList>
            <person name="Goeker M."/>
        </authorList>
    </citation>
    <scope>NUCLEOTIDE SEQUENCE [LARGE SCALE GENOMIC DNA]</scope>
    <source>
        <strain evidence="10 11">DSM 23948</strain>
    </source>
</reference>
<dbReference type="InterPro" id="IPR004090">
    <property type="entry name" value="Chemotax_Me-accpt_rcpt"/>
</dbReference>
<organism evidence="10 11">
    <name type="scientific">Anoxybacillus andreesenii</name>
    <dbReference type="NCBI Taxonomy" id="1325932"/>
    <lineage>
        <taxon>Bacteria</taxon>
        <taxon>Bacillati</taxon>
        <taxon>Bacillota</taxon>
        <taxon>Bacilli</taxon>
        <taxon>Bacillales</taxon>
        <taxon>Anoxybacillaceae</taxon>
        <taxon>Anoxybacillus</taxon>
    </lineage>
</organism>
<feature type="domain" description="HAMP" evidence="9">
    <location>
        <begin position="208"/>
        <end position="261"/>
    </location>
</feature>
<dbReference type="Pfam" id="PF00672">
    <property type="entry name" value="HAMP"/>
    <property type="match status" value="1"/>
</dbReference>
<dbReference type="SMART" id="SM00283">
    <property type="entry name" value="MA"/>
    <property type="match status" value="1"/>
</dbReference>
<dbReference type="Pfam" id="PF00015">
    <property type="entry name" value="MCPsignal"/>
    <property type="match status" value="1"/>
</dbReference>
<dbReference type="CDD" id="cd06225">
    <property type="entry name" value="HAMP"/>
    <property type="match status" value="1"/>
</dbReference>
<feature type="transmembrane region" description="Helical" evidence="7">
    <location>
        <begin position="9"/>
        <end position="31"/>
    </location>
</feature>
<dbReference type="PROSITE" id="PS50885">
    <property type="entry name" value="HAMP"/>
    <property type="match status" value="1"/>
</dbReference>
<feature type="transmembrane region" description="Helical" evidence="7">
    <location>
        <begin position="189"/>
        <end position="207"/>
    </location>
</feature>
<keyword evidence="7" id="KW-1133">Transmembrane helix</keyword>
<evidence type="ECO:0000256" key="6">
    <source>
        <dbReference type="PROSITE-ProRule" id="PRU00284"/>
    </source>
</evidence>
<evidence type="ECO:0000256" key="2">
    <source>
        <dbReference type="ARBA" id="ARBA00022475"/>
    </source>
</evidence>
<accession>A0ABT9V5T6</accession>
<comment type="subcellular location">
    <subcellularLocation>
        <location evidence="1">Cell membrane</location>
    </subcellularLocation>
</comment>
<evidence type="ECO:0000259" key="9">
    <source>
        <dbReference type="PROSITE" id="PS50885"/>
    </source>
</evidence>
<evidence type="ECO:0000259" key="8">
    <source>
        <dbReference type="PROSITE" id="PS50111"/>
    </source>
</evidence>
<comment type="similarity">
    <text evidence="5">Belongs to the methyl-accepting chemotaxis (MCP) protein family.</text>
</comment>
<dbReference type="CDD" id="cd11386">
    <property type="entry name" value="MCP_signal"/>
    <property type="match status" value="1"/>
</dbReference>
<protein>
    <submittedName>
        <fullName evidence="10">Methyl-accepting chemotaxis protein</fullName>
    </submittedName>
</protein>
<gene>
    <name evidence="10" type="ORF">J2S07_002625</name>
</gene>
<evidence type="ECO:0000256" key="1">
    <source>
        <dbReference type="ARBA" id="ARBA00004236"/>
    </source>
</evidence>
<comment type="caution">
    <text evidence="10">The sequence shown here is derived from an EMBL/GenBank/DDBJ whole genome shotgun (WGS) entry which is preliminary data.</text>
</comment>
<dbReference type="Gene3D" id="1.10.287.950">
    <property type="entry name" value="Methyl-accepting chemotaxis protein"/>
    <property type="match status" value="1"/>
</dbReference>
<dbReference type="EMBL" id="JAUSTU010000011">
    <property type="protein sequence ID" value="MDQ0156306.1"/>
    <property type="molecule type" value="Genomic_DNA"/>
</dbReference>
<keyword evidence="3 7" id="KW-0472">Membrane</keyword>
<sequence>MKKSITTQLGVIIIIVLFVSMMITSASNFWVSYQKTYEAAGIEAVGCANITTGLINPSDIEEIARGNQEKLKELQQNLNWTTDHKQIFETQYILSLDGTIIAADRHLQEQGFKAGDSFYIDRKAIALLQETKHAQFSEIYEFGGMKRLSGYAPIYKDHDPNKEIIAINVIDFNAKIVIERTWASVMDSFVLGLLPMIIAGFITIWLIRRKTRPITTLIEYSKQIAEGDLAVENVSVPNKDEIGDLATTLNTMKGNLRKLIEQVSDNAVHLAASSKQLTAGAEQTNEATEQIVNTMHQMAISVEGHVQSVDDTTGIIHEMSHGIQQIASNAKEVSTSANHASDRASQGGKSIETAIQQMQLINKTVSELEEVIHRLDTRSKEVGQIVDVITGISKQTNLLALNAAIEAARAGESGKGFSIVADEVRKLAEQSAQSAKEISQLIAETQEETNLAVRSMAFVAEEVDTGIGIVSLAGSSFEEIKDSVNAVTNQIQGVSAAVQQMAVGASQIVHSMENISAVADTAAASTQKVSTSTEEQLAFMEEITSSSSYLSTLAEELQLLIGRFKIS</sequence>
<keyword evidence="11" id="KW-1185">Reference proteome</keyword>